<organism evidence="8 9">
    <name type="scientific">Diacronema lutheri</name>
    <name type="common">Unicellular marine alga</name>
    <name type="synonym">Monochrysis lutheri</name>
    <dbReference type="NCBI Taxonomy" id="2081491"/>
    <lineage>
        <taxon>Eukaryota</taxon>
        <taxon>Haptista</taxon>
        <taxon>Haptophyta</taxon>
        <taxon>Pavlovophyceae</taxon>
        <taxon>Pavlovales</taxon>
        <taxon>Pavlovaceae</taxon>
        <taxon>Diacronema</taxon>
    </lineage>
</organism>
<keyword evidence="3" id="KW-0347">Helicase</keyword>
<dbReference type="GO" id="GO:0005524">
    <property type="term" value="F:ATP binding"/>
    <property type="evidence" value="ECO:0007669"/>
    <property type="project" value="UniProtKB-KW"/>
</dbReference>
<name>A0A8J5XUF3_DIALT</name>
<dbReference type="PROSITE" id="PS51194">
    <property type="entry name" value="HELICASE_CTER"/>
    <property type="match status" value="1"/>
</dbReference>
<dbReference type="InterPro" id="IPR014001">
    <property type="entry name" value="Helicase_ATP-bd"/>
</dbReference>
<dbReference type="Pfam" id="PF00271">
    <property type="entry name" value="Helicase_C"/>
    <property type="match status" value="1"/>
</dbReference>
<evidence type="ECO:0000259" key="7">
    <source>
        <dbReference type="PROSITE" id="PS51194"/>
    </source>
</evidence>
<dbReference type="Gene3D" id="2.40.30.300">
    <property type="match status" value="1"/>
</dbReference>
<keyword evidence="2" id="KW-0378">Hydrolase</keyword>
<reference evidence="8" key="1">
    <citation type="submission" date="2021-05" db="EMBL/GenBank/DDBJ databases">
        <title>The genome of the haptophyte Pavlova lutheri (Diacronema luteri, Pavlovales) - a model for lipid biosynthesis in eukaryotic algae.</title>
        <authorList>
            <person name="Hulatt C.J."/>
            <person name="Posewitz M.C."/>
        </authorList>
    </citation>
    <scope>NUCLEOTIDE SEQUENCE</scope>
    <source>
        <strain evidence="8">NIVA-4/92</strain>
    </source>
</reference>
<dbReference type="GO" id="GO:0003676">
    <property type="term" value="F:nucleic acid binding"/>
    <property type="evidence" value="ECO:0007669"/>
    <property type="project" value="InterPro"/>
</dbReference>
<dbReference type="InterPro" id="IPR025696">
    <property type="entry name" value="Beta-barrel_MTR4"/>
</dbReference>
<evidence type="ECO:0000256" key="4">
    <source>
        <dbReference type="ARBA" id="ARBA00022840"/>
    </source>
</evidence>
<feature type="domain" description="Helicase ATP-binding" evidence="6">
    <location>
        <begin position="47"/>
        <end position="204"/>
    </location>
</feature>
<dbReference type="Pfam" id="PF08148">
    <property type="entry name" value="DSHCT"/>
    <property type="match status" value="1"/>
</dbReference>
<dbReference type="SMART" id="SM00487">
    <property type="entry name" value="DEXDc"/>
    <property type="match status" value="1"/>
</dbReference>
<dbReference type="PANTHER" id="PTHR12131:SF7">
    <property type="entry name" value="EXOSOME RNA HELICASE MTR4"/>
    <property type="match status" value="1"/>
</dbReference>
<dbReference type="Gene3D" id="3.40.50.300">
    <property type="entry name" value="P-loop containing nucleotide triphosphate hydrolases"/>
    <property type="match status" value="2"/>
</dbReference>
<feature type="compositionally biased region" description="Low complexity" evidence="5">
    <location>
        <begin position="824"/>
        <end position="837"/>
    </location>
</feature>
<evidence type="ECO:0000259" key="6">
    <source>
        <dbReference type="PROSITE" id="PS51192"/>
    </source>
</evidence>
<evidence type="ECO:0000313" key="9">
    <source>
        <dbReference type="Proteomes" id="UP000751190"/>
    </source>
</evidence>
<dbReference type="PROSITE" id="PS51192">
    <property type="entry name" value="HELICASE_ATP_BIND_1"/>
    <property type="match status" value="1"/>
</dbReference>
<keyword evidence="4" id="KW-0067">ATP-binding</keyword>
<keyword evidence="9" id="KW-1185">Reference proteome</keyword>
<evidence type="ECO:0000256" key="3">
    <source>
        <dbReference type="ARBA" id="ARBA00022806"/>
    </source>
</evidence>
<dbReference type="AlphaFoldDB" id="A0A8J5XUF3"/>
<dbReference type="FunFam" id="3.40.50.300:FF:000083">
    <property type="entry name" value="ATP-dependent RNA helicase DOB1"/>
    <property type="match status" value="1"/>
</dbReference>
<dbReference type="InterPro" id="IPR012961">
    <property type="entry name" value="Ski2/MTR4_C"/>
</dbReference>
<dbReference type="GO" id="GO:0016787">
    <property type="term" value="F:hydrolase activity"/>
    <property type="evidence" value="ECO:0007669"/>
    <property type="project" value="UniProtKB-KW"/>
</dbReference>
<evidence type="ECO:0000313" key="8">
    <source>
        <dbReference type="EMBL" id="KAG8465625.1"/>
    </source>
</evidence>
<dbReference type="OrthoDB" id="64767at2759"/>
<dbReference type="OMA" id="VKMIMAR"/>
<dbReference type="InterPro" id="IPR050699">
    <property type="entry name" value="RNA-DNA_Helicase"/>
</dbReference>
<dbReference type="GO" id="GO:0005634">
    <property type="term" value="C:nucleus"/>
    <property type="evidence" value="ECO:0007669"/>
    <property type="project" value="TreeGrafter"/>
</dbReference>
<protein>
    <recommendedName>
        <fullName evidence="10">RNA helicase</fullName>
    </recommendedName>
</protein>
<dbReference type="Proteomes" id="UP000751190">
    <property type="component" value="Unassembled WGS sequence"/>
</dbReference>
<accession>A0A8J5XUF3</accession>
<feature type="region of interest" description="Disordered" evidence="5">
    <location>
        <begin position="645"/>
        <end position="689"/>
    </location>
</feature>
<dbReference type="GO" id="GO:0000460">
    <property type="term" value="P:maturation of 5.8S rRNA"/>
    <property type="evidence" value="ECO:0007669"/>
    <property type="project" value="TreeGrafter"/>
</dbReference>
<dbReference type="SMART" id="SM00490">
    <property type="entry name" value="HELICc"/>
    <property type="match status" value="1"/>
</dbReference>
<dbReference type="Pfam" id="PF00270">
    <property type="entry name" value="DEAD"/>
    <property type="match status" value="1"/>
</dbReference>
<dbReference type="PANTHER" id="PTHR12131">
    <property type="entry name" value="ATP-DEPENDENT RNA AND DNA HELICASE"/>
    <property type="match status" value="1"/>
</dbReference>
<comment type="caution">
    <text evidence="8">The sequence shown here is derived from an EMBL/GenBank/DDBJ whole genome shotgun (WGS) entry which is preliminary data.</text>
</comment>
<dbReference type="EMBL" id="JAGTXO010000010">
    <property type="protein sequence ID" value="KAG8465625.1"/>
    <property type="molecule type" value="Genomic_DNA"/>
</dbReference>
<dbReference type="InterPro" id="IPR001650">
    <property type="entry name" value="Helicase_C-like"/>
</dbReference>
<dbReference type="GO" id="GO:0004386">
    <property type="term" value="F:helicase activity"/>
    <property type="evidence" value="ECO:0007669"/>
    <property type="project" value="UniProtKB-KW"/>
</dbReference>
<dbReference type="SUPFAM" id="SSF52540">
    <property type="entry name" value="P-loop containing nucleoside triphosphate hydrolases"/>
    <property type="match status" value="1"/>
</dbReference>
<proteinExistence type="predicted"/>
<gene>
    <name evidence="8" type="ORF">KFE25_002932</name>
</gene>
<evidence type="ECO:0008006" key="10">
    <source>
        <dbReference type="Google" id="ProtNLM"/>
    </source>
</evidence>
<dbReference type="CDD" id="cd18795">
    <property type="entry name" value="SF2_C_Ski2"/>
    <property type="match status" value="1"/>
</dbReference>
<dbReference type="SMART" id="SM01142">
    <property type="entry name" value="DSHCT"/>
    <property type="match status" value="1"/>
</dbReference>
<feature type="domain" description="Helicase C-terminal" evidence="7">
    <location>
        <begin position="320"/>
        <end position="499"/>
    </location>
</feature>
<evidence type="ECO:0000256" key="2">
    <source>
        <dbReference type="ARBA" id="ARBA00022801"/>
    </source>
</evidence>
<dbReference type="InterPro" id="IPR027417">
    <property type="entry name" value="P-loop_NTPase"/>
</dbReference>
<evidence type="ECO:0000256" key="1">
    <source>
        <dbReference type="ARBA" id="ARBA00022741"/>
    </source>
</evidence>
<dbReference type="InterPro" id="IPR011545">
    <property type="entry name" value="DEAD/DEAH_box_helicase_dom"/>
</dbReference>
<sequence>MAAPSARHVLCEPGLPPRLVSRPIPADAELRAMSFPFRLDDFQRIALGALEARESVLVAAHTSAGKTAVALYAVALGLARGQRVVYTSPIKALSNQKYRELREAFGDNVGLMTGDVTLSPAADVLVMTTEILRNMLYRGSEVVREVAWVVFDEVHYMRDKSRGVVWEETIVLLPPNARFVFLSATIPNADEFASWVAAVHEQPCHVVSTEARPTPLHHYVHPAGSDGLYLVSSPGRPFDRANLARALASARTARARGGGGGGGGIGSAPAMARVVHALRAGRLLPAIVFSFARKQCESLAAQAIGGGALGAALGVDDGESADAEAARVAAVRAVFGAAVAQLSHEDQALPAVRRLLPLLVRGVGLHHSGLLPILKEVVELLFQEGHIRLLFATETFAMGVNMPARTVVFSTLRKWDGESHRLASAGEYTQMAGRAGRRGLDAEGHVVLMLDDEGGGGGSGSGSDGAADDAVEAAELERLVRGAAEPLASSFKLRYNSVLKLHAMESADPYRMVASSFFAFQREAELRAARGGGGGLDGGDGARAAARLPPPPTPLHALRYLTPGRLVRVRCGLHDWGWGAVVGVNHAPGAPPVPRGGNPPHGASAEQWHVDVLLPLVALEPADAREGAAAGAAAVVTAAAVADGGEFRRTSEDDEPPTDPRTRPAAAEDAPTDPRRAAARGAERPPAAADAHCVYAQPPAPPTPLAFVPPPPLGADEPPAPLLLATLAAVLPTNTRARAVVVRTQLCSIARLSAIRLHLPPDLRSAKHRAFALEGLRQLHARFPDLDVTVVDVVARAHLDDGGADGADGEGGADDGARAAAAGFGAAATAPPRAPGAAHKRKGEGAADGGGEARAEPDAAACKRRCRQLCSGFVEEMRSMRLVLRRLGHVDGAGIVTRKGRVAMEIDAGDELLMAELLFDGTFAALAPAAAAALASCFIASEMERPTAAAGAAVAAGLADELARAHAALGAAAVRVAAALADARLGAPDGGAAYLAQFSPHLMPLVHAWASGADFAAVCRLDEGLFEGTIVRVLKRLGELLTELIGAAKVMGNDALAATLEKAQDATHRDIAFSASLYTLEGVA</sequence>
<dbReference type="Pfam" id="PF13234">
    <property type="entry name" value="MTR4_beta-barrel"/>
    <property type="match status" value="1"/>
</dbReference>
<keyword evidence="1" id="KW-0547">Nucleotide-binding</keyword>
<evidence type="ECO:0000256" key="5">
    <source>
        <dbReference type="SAM" id="MobiDB-lite"/>
    </source>
</evidence>
<feature type="region of interest" description="Disordered" evidence="5">
    <location>
        <begin position="824"/>
        <end position="858"/>
    </location>
</feature>
<dbReference type="Gene3D" id="1.10.3380.30">
    <property type="match status" value="1"/>
</dbReference>